<organism evidence="3 4">
    <name type="scientific">Sinorhizobium fredii (strain HH103)</name>
    <dbReference type="NCBI Taxonomy" id="1117943"/>
    <lineage>
        <taxon>Bacteria</taxon>
        <taxon>Pseudomonadati</taxon>
        <taxon>Pseudomonadota</taxon>
        <taxon>Alphaproteobacteria</taxon>
        <taxon>Hyphomicrobiales</taxon>
        <taxon>Rhizobiaceae</taxon>
        <taxon>Sinorhizobium/Ensifer group</taxon>
        <taxon>Sinorhizobium</taxon>
    </lineage>
</organism>
<geneLocation type="plasmid" evidence="3 4">
    <name>pSfHH103e</name>
</geneLocation>
<name>G9AJ95_SINF1</name>
<proteinExistence type="inferred from homology"/>
<dbReference type="Gene3D" id="3.30.2310.20">
    <property type="entry name" value="RelE-like"/>
    <property type="match status" value="1"/>
</dbReference>
<dbReference type="EMBL" id="HE616899">
    <property type="protein sequence ID" value="CCF01127.1"/>
    <property type="molecule type" value="Genomic_DNA"/>
</dbReference>
<dbReference type="InterPro" id="IPR035093">
    <property type="entry name" value="RelE/ParE_toxin_dom_sf"/>
</dbReference>
<dbReference type="InterPro" id="IPR051803">
    <property type="entry name" value="TA_system_RelE-like_toxin"/>
</dbReference>
<protein>
    <submittedName>
        <fullName evidence="3">Uncharacterized protein</fullName>
    </submittedName>
</protein>
<dbReference type="Proteomes" id="UP000007735">
    <property type="component" value="Plasmid pSfHH103e"/>
</dbReference>
<accession>G9AJ95</accession>
<reference evidence="3 4" key="1">
    <citation type="journal article" date="2012" name="J. Bacteriol.">
        <title>Genome sequence of the soybean symbiont Sinorhizobium fredii HH103.</title>
        <authorList>
            <person name="Weidner S."/>
            <person name="Becker A."/>
            <person name="Bonilla I."/>
            <person name="Jaenicke S."/>
            <person name="Lloret J."/>
            <person name="Margaret I."/>
            <person name="Puhler A."/>
            <person name="Ruiz-Sainz J.E."/>
            <person name="Schneiker-Bekel S."/>
            <person name="Szczepanowski R."/>
            <person name="Vinardell J.M."/>
            <person name="Zehner S."/>
            <person name="Gottfert M."/>
        </authorList>
    </citation>
    <scope>NUCLEOTIDE SEQUENCE [LARGE SCALE GENOMIC DNA]</scope>
    <source>
        <strain evidence="3 4">HH103</strain>
        <plasmid evidence="4">pSfHH103e</plasmid>
    </source>
</reference>
<gene>
    <name evidence="3" type="ordered locus">SFHH103_06669</name>
</gene>
<keyword evidence="3" id="KW-0614">Plasmid</keyword>
<dbReference type="PANTHER" id="PTHR33755:SF6">
    <property type="entry name" value="PLASMID STABILIZATION SYSTEM PROTEIN"/>
    <property type="match status" value="1"/>
</dbReference>
<comment type="similarity">
    <text evidence="1">Belongs to the RelE toxin family.</text>
</comment>
<dbReference type="PANTHER" id="PTHR33755">
    <property type="entry name" value="TOXIN PARE1-RELATED"/>
    <property type="match status" value="1"/>
</dbReference>
<dbReference type="PATRIC" id="fig|380.5.peg.6208"/>
<dbReference type="HOGENOM" id="CLU_147162_11_2_5"/>
<dbReference type="KEGG" id="sfh:SFHH103_06669"/>
<sequence length="112" mass="12774">MRLVWARYALDDRGNIFSHIESENPKAAAHVDEEIVRAARRLLDFPESGRPGRIAGTRELVIPRTPYIAAYVVMADRVRILRVLHGAQMWPDELDENRTGRGIHREDSSDGK</sequence>
<dbReference type="NCBIfam" id="TIGR02385">
    <property type="entry name" value="RelE_StbE"/>
    <property type="match status" value="1"/>
</dbReference>
<evidence type="ECO:0000256" key="1">
    <source>
        <dbReference type="ARBA" id="ARBA00006226"/>
    </source>
</evidence>
<evidence type="ECO:0000313" key="4">
    <source>
        <dbReference type="Proteomes" id="UP000007735"/>
    </source>
</evidence>
<evidence type="ECO:0000313" key="3">
    <source>
        <dbReference type="EMBL" id="CCF01127.1"/>
    </source>
</evidence>
<dbReference type="AlphaFoldDB" id="G9AJ95"/>
<dbReference type="RefSeq" id="WP_014332757.1">
    <property type="nucleotide sequence ID" value="NC_016815.1"/>
</dbReference>
<keyword evidence="2" id="KW-1277">Toxin-antitoxin system</keyword>
<dbReference type="InterPro" id="IPR007712">
    <property type="entry name" value="RelE/ParE_toxin"/>
</dbReference>
<evidence type="ECO:0000256" key="2">
    <source>
        <dbReference type="ARBA" id="ARBA00022649"/>
    </source>
</evidence>
<dbReference type="Pfam" id="PF05016">
    <property type="entry name" value="ParE_toxin"/>
    <property type="match status" value="1"/>
</dbReference>